<organism evidence="2 3">
    <name type="scientific">Araneus ventricosus</name>
    <name type="common">Orbweaver spider</name>
    <name type="synonym">Epeira ventricosa</name>
    <dbReference type="NCBI Taxonomy" id="182803"/>
    <lineage>
        <taxon>Eukaryota</taxon>
        <taxon>Metazoa</taxon>
        <taxon>Ecdysozoa</taxon>
        <taxon>Arthropoda</taxon>
        <taxon>Chelicerata</taxon>
        <taxon>Arachnida</taxon>
        <taxon>Araneae</taxon>
        <taxon>Araneomorphae</taxon>
        <taxon>Entelegynae</taxon>
        <taxon>Araneoidea</taxon>
        <taxon>Araneidae</taxon>
        <taxon>Araneus</taxon>
    </lineage>
</organism>
<gene>
    <name evidence="2" type="ORF">AVEN_194592_1</name>
</gene>
<name>A0A4Y2A6T8_ARAVE</name>
<dbReference type="Proteomes" id="UP000499080">
    <property type="component" value="Unassembled WGS sequence"/>
</dbReference>
<evidence type="ECO:0000256" key="1">
    <source>
        <dbReference type="SAM" id="MobiDB-lite"/>
    </source>
</evidence>
<dbReference type="EMBL" id="BGPR01000007">
    <property type="protein sequence ID" value="GBL75400.1"/>
    <property type="molecule type" value="Genomic_DNA"/>
</dbReference>
<comment type="caution">
    <text evidence="2">The sequence shown here is derived from an EMBL/GenBank/DDBJ whole genome shotgun (WGS) entry which is preliminary data.</text>
</comment>
<keyword evidence="3" id="KW-1185">Reference proteome</keyword>
<accession>A0A4Y2A6T8</accession>
<proteinExistence type="predicted"/>
<feature type="region of interest" description="Disordered" evidence="1">
    <location>
        <begin position="8"/>
        <end position="29"/>
    </location>
</feature>
<dbReference type="AlphaFoldDB" id="A0A4Y2A6T8"/>
<sequence>MHIFVNEPRTDAPKMINQHNTGSDHNKSTAKVLPFSVGEENVQVTRLSPGKKKYIEIRCLAELRFLCDEKTISDHFNSRILEDPPINRHRLLEAFDLLQIMKLKAS</sequence>
<protein>
    <submittedName>
        <fullName evidence="2">Uncharacterized protein</fullName>
    </submittedName>
</protein>
<evidence type="ECO:0000313" key="3">
    <source>
        <dbReference type="Proteomes" id="UP000499080"/>
    </source>
</evidence>
<evidence type="ECO:0000313" key="2">
    <source>
        <dbReference type="EMBL" id="GBL75400.1"/>
    </source>
</evidence>
<reference evidence="2 3" key="1">
    <citation type="journal article" date="2019" name="Sci. Rep.">
        <title>Orb-weaving spider Araneus ventricosus genome elucidates the spidroin gene catalogue.</title>
        <authorList>
            <person name="Kono N."/>
            <person name="Nakamura H."/>
            <person name="Ohtoshi R."/>
            <person name="Moran D.A.P."/>
            <person name="Shinohara A."/>
            <person name="Yoshida Y."/>
            <person name="Fujiwara M."/>
            <person name="Mori M."/>
            <person name="Tomita M."/>
            <person name="Arakawa K."/>
        </authorList>
    </citation>
    <scope>NUCLEOTIDE SEQUENCE [LARGE SCALE GENOMIC DNA]</scope>
</reference>